<reference evidence="1 2" key="1">
    <citation type="journal article" date="2014" name="Genome Announc.">
        <title>Genome Sequence and Methylome of Soil Bacterium Gemmatirosa kalamazoonensis KBS708T, a Member of the Rarely Cultivated Gemmatimonadetes Phylum.</title>
        <authorList>
            <person name="Debruyn J.M."/>
            <person name="Radosevich M."/>
            <person name="Wommack K.E."/>
            <person name="Polson S.W."/>
            <person name="Hauser L.J."/>
            <person name="Fawaz M.N."/>
            <person name="Korlach J."/>
            <person name="Tsai Y.C."/>
        </authorList>
    </citation>
    <scope>NUCLEOTIDE SEQUENCE [LARGE SCALE GENOMIC DNA]</scope>
    <source>
        <strain evidence="1 2">KBS708</strain>
    </source>
</reference>
<protein>
    <submittedName>
        <fullName evidence="1">Putative serine/threonine protein kinase</fullName>
    </submittedName>
</protein>
<dbReference type="STRING" id="861299.J421_0469"/>
<dbReference type="KEGG" id="gba:J421_0469"/>
<organism evidence="1 2">
    <name type="scientific">Gemmatirosa kalamazoonensis</name>
    <dbReference type="NCBI Taxonomy" id="861299"/>
    <lineage>
        <taxon>Bacteria</taxon>
        <taxon>Pseudomonadati</taxon>
        <taxon>Gemmatimonadota</taxon>
        <taxon>Gemmatimonadia</taxon>
        <taxon>Gemmatimonadales</taxon>
        <taxon>Gemmatimonadaceae</taxon>
        <taxon>Gemmatirosa</taxon>
    </lineage>
</organism>
<dbReference type="InParanoid" id="W0RB36"/>
<keyword evidence="1" id="KW-0418">Kinase</keyword>
<evidence type="ECO:0000313" key="2">
    <source>
        <dbReference type="Proteomes" id="UP000019151"/>
    </source>
</evidence>
<dbReference type="EMBL" id="CP007128">
    <property type="protein sequence ID" value="AHG88006.1"/>
    <property type="molecule type" value="Genomic_DNA"/>
</dbReference>
<dbReference type="SUPFAM" id="SSF48452">
    <property type="entry name" value="TPR-like"/>
    <property type="match status" value="1"/>
</dbReference>
<dbReference type="GO" id="GO:0004674">
    <property type="term" value="F:protein serine/threonine kinase activity"/>
    <property type="evidence" value="ECO:0007669"/>
    <property type="project" value="UniProtKB-KW"/>
</dbReference>
<dbReference type="RefSeq" id="WP_025409553.1">
    <property type="nucleotide sequence ID" value="NZ_CP007128.1"/>
</dbReference>
<accession>W0RB36</accession>
<gene>
    <name evidence="1" type="ORF">J421_0469</name>
</gene>
<dbReference type="eggNOG" id="COG0515">
    <property type="taxonomic scope" value="Bacteria"/>
</dbReference>
<name>W0RB36_9BACT</name>
<evidence type="ECO:0000313" key="1">
    <source>
        <dbReference type="EMBL" id="AHG88006.1"/>
    </source>
</evidence>
<dbReference type="Proteomes" id="UP000019151">
    <property type="component" value="Chromosome"/>
</dbReference>
<dbReference type="Gene3D" id="1.25.40.10">
    <property type="entry name" value="Tetratricopeptide repeat domain"/>
    <property type="match status" value="2"/>
</dbReference>
<keyword evidence="2" id="KW-1185">Reference proteome</keyword>
<dbReference type="HOGENOM" id="CLU_531851_0_0_0"/>
<keyword evidence="1" id="KW-0723">Serine/threonine-protein kinase</keyword>
<sequence>MRNAGRLPARERALLDAYAAFSTAMYGSEATDSVRDARFVDAQRKYAAAVARDSGDAEAWYGLGDAYFHHTTGGGPDSTTRDHWTKSLAAFNRTLALDSTFHLAYSHKVQIYQQAAGPNAALVLDGETLRSLGDAATRQAFQGPRLTAAKERARQLAVRDARAWAAADPVPPAYMAVAQAYIPAYWDSAAAVLDDAVRRLGPDAGLLPFVRSVVLVRTDASRAVASVHDALATSDSAALTRVGGSDRFAMLMATMQVAALGGRLSDADRAGRLAAAVQPTIPGAGTPTSLLVQWYGAATRVAAGVSTPALRGTIDGGLAGLDRIPGRFGDGARRQSLMVPYVAMAAFRDRKYVDMMRRWRGADTTAWPEVDAFDALLAGDTARARVAAQRFPSPDSARAASFGINAPRWVVRAEVLTALGDTRRAVAMYEVIDPKRFPDVQIFDPSPVLWARSLLARARLYEQLGQRAEAAAAYQRFAALWKDADPALQPQLREAQAGLARVRDVGPATPVR</sequence>
<proteinExistence type="predicted"/>
<keyword evidence="1" id="KW-0808">Transferase</keyword>
<dbReference type="AlphaFoldDB" id="W0RB36"/>
<dbReference type="InterPro" id="IPR011990">
    <property type="entry name" value="TPR-like_helical_dom_sf"/>
</dbReference>